<gene>
    <name evidence="2" type="ORF">SAMN05216366_10648</name>
</gene>
<evidence type="ECO:0000256" key="1">
    <source>
        <dbReference type="SAM" id="SignalP"/>
    </source>
</evidence>
<organism evidence="2 3">
    <name type="scientific">Selenomonas ruminantium</name>
    <dbReference type="NCBI Taxonomy" id="971"/>
    <lineage>
        <taxon>Bacteria</taxon>
        <taxon>Bacillati</taxon>
        <taxon>Bacillota</taxon>
        <taxon>Negativicutes</taxon>
        <taxon>Selenomonadales</taxon>
        <taxon>Selenomonadaceae</taxon>
        <taxon>Selenomonas</taxon>
    </lineage>
</organism>
<feature type="signal peptide" evidence="1">
    <location>
        <begin position="1"/>
        <end position="29"/>
    </location>
</feature>
<protein>
    <submittedName>
        <fullName evidence="2">Uncharacterized protein</fullName>
    </submittedName>
</protein>
<proteinExistence type="predicted"/>
<dbReference type="RefSeq" id="WP_074571678.1">
    <property type="nucleotide sequence ID" value="NZ_FNJQ01000006.1"/>
</dbReference>
<sequence>MKTLLQSFHWQKLLLLLCLLLLPTLPASAEKTDWYDKDYNFSQIKKAVVYDVVLTDTAEFESDLLNQTLQEEYLKNAQRPQYHLIRPDKAAVLSPDNPNEAADVYIQCELLKWHNDSYIKEPYTTWESRTATRTKKLPNGQKVSETYSYTVPVYHPARTVYTSTVRLKFEVFDSKTNKRIMARDELRLRDDSNHGEKGIFGRISKSFFDDLNKKITR</sequence>
<dbReference type="OrthoDB" id="1665130at2"/>
<reference evidence="2 3" key="1">
    <citation type="submission" date="2016-10" db="EMBL/GenBank/DDBJ databases">
        <authorList>
            <person name="de Groot N.N."/>
        </authorList>
    </citation>
    <scope>NUCLEOTIDE SEQUENCE [LARGE SCALE GENOMIC DNA]</scope>
    <source>
        <strain evidence="2 3">S137</strain>
    </source>
</reference>
<accession>A0A1H0PX31</accession>
<keyword evidence="1" id="KW-0732">Signal</keyword>
<dbReference type="EMBL" id="FNJQ01000006">
    <property type="protein sequence ID" value="SDP09604.1"/>
    <property type="molecule type" value="Genomic_DNA"/>
</dbReference>
<evidence type="ECO:0000313" key="2">
    <source>
        <dbReference type="EMBL" id="SDP09604.1"/>
    </source>
</evidence>
<dbReference type="AlphaFoldDB" id="A0A1H0PX31"/>
<dbReference type="Proteomes" id="UP000182412">
    <property type="component" value="Unassembled WGS sequence"/>
</dbReference>
<name>A0A1H0PX31_SELRU</name>
<feature type="chain" id="PRO_5010263438" evidence="1">
    <location>
        <begin position="30"/>
        <end position="217"/>
    </location>
</feature>
<evidence type="ECO:0000313" key="3">
    <source>
        <dbReference type="Proteomes" id="UP000182412"/>
    </source>
</evidence>